<sequence>MKKKLIIIALIGVNLISCQTPEEPRKPISQQSGSYMKESSERNRKIAKKEKEAILSLIKKDSLLEYNKSENGFWYAYLEKNENDTITPKKGDQVIFTYNILDLSGNEIYSKEELGEKEYYIDEEVIFSGLRLGLKLMKEKEKASFIFQSFKAFGTTGDREKIPPNTPIQVNLELIEINPK</sequence>
<comment type="similarity">
    <text evidence="4">Belongs to the FKBP-type PPIase family.</text>
</comment>
<dbReference type="RefSeq" id="WP_166400412.1">
    <property type="nucleotide sequence ID" value="NZ_JAANAS010000052.1"/>
</dbReference>
<keyword evidence="8" id="KW-1185">Reference proteome</keyword>
<dbReference type="InterPro" id="IPR046357">
    <property type="entry name" value="PPIase_dom_sf"/>
</dbReference>
<reference evidence="7" key="1">
    <citation type="submission" date="2020-03" db="EMBL/GenBank/DDBJ databases">
        <title>Psychroflexus Maritimus sp. nov., isolate from marine sediment.</title>
        <authorList>
            <person name="Zhong Y.-L."/>
        </authorList>
    </citation>
    <scope>NUCLEOTIDE SEQUENCE</scope>
    <source>
        <strain evidence="7">C1</strain>
    </source>
</reference>
<accession>A0A967AEM9</accession>
<dbReference type="Gene3D" id="3.10.50.40">
    <property type="match status" value="1"/>
</dbReference>
<dbReference type="InterPro" id="IPR001179">
    <property type="entry name" value="PPIase_FKBP_dom"/>
</dbReference>
<dbReference type="AlphaFoldDB" id="A0A967AEM9"/>
<dbReference type="GO" id="GO:0003755">
    <property type="term" value="F:peptidyl-prolyl cis-trans isomerase activity"/>
    <property type="evidence" value="ECO:0007669"/>
    <property type="project" value="UniProtKB-UniRule"/>
</dbReference>
<evidence type="ECO:0000256" key="3">
    <source>
        <dbReference type="PROSITE-ProRule" id="PRU00277"/>
    </source>
</evidence>
<evidence type="ECO:0000259" key="6">
    <source>
        <dbReference type="PROSITE" id="PS50059"/>
    </source>
</evidence>
<feature type="region of interest" description="Disordered" evidence="5">
    <location>
        <begin position="22"/>
        <end position="44"/>
    </location>
</feature>
<evidence type="ECO:0000256" key="5">
    <source>
        <dbReference type="SAM" id="MobiDB-lite"/>
    </source>
</evidence>
<dbReference type="EC" id="5.2.1.8" evidence="4"/>
<keyword evidence="2 3" id="KW-0697">Rotamase</keyword>
<dbReference type="Proteomes" id="UP000643701">
    <property type="component" value="Unassembled WGS sequence"/>
</dbReference>
<dbReference type="InterPro" id="IPR019869">
    <property type="entry name" value="Motility-assoc_PPIase_GldI"/>
</dbReference>
<name>A0A967AEM9_9FLAO</name>
<evidence type="ECO:0000313" key="7">
    <source>
        <dbReference type="EMBL" id="NGZ90158.1"/>
    </source>
</evidence>
<proteinExistence type="inferred from homology"/>
<keyword evidence="3 4" id="KW-0413">Isomerase</keyword>
<protein>
    <recommendedName>
        <fullName evidence="4">Peptidyl-prolyl cis-trans isomerase</fullName>
        <ecNumber evidence="4">5.2.1.8</ecNumber>
    </recommendedName>
</protein>
<dbReference type="SUPFAM" id="SSF54534">
    <property type="entry name" value="FKBP-like"/>
    <property type="match status" value="1"/>
</dbReference>
<dbReference type="Pfam" id="PF00254">
    <property type="entry name" value="FKBP_C"/>
    <property type="match status" value="1"/>
</dbReference>
<feature type="domain" description="PPIase FKBP-type" evidence="6">
    <location>
        <begin position="91"/>
        <end position="178"/>
    </location>
</feature>
<evidence type="ECO:0000313" key="8">
    <source>
        <dbReference type="Proteomes" id="UP000643701"/>
    </source>
</evidence>
<comment type="caution">
    <text evidence="7">The sequence shown here is derived from an EMBL/GenBank/DDBJ whole genome shotgun (WGS) entry which is preliminary data.</text>
</comment>
<organism evidence="7 8">
    <name type="scientific">Psychroflexus maritimus</name>
    <dbReference type="NCBI Taxonomy" id="2714865"/>
    <lineage>
        <taxon>Bacteria</taxon>
        <taxon>Pseudomonadati</taxon>
        <taxon>Bacteroidota</taxon>
        <taxon>Flavobacteriia</taxon>
        <taxon>Flavobacteriales</taxon>
        <taxon>Flavobacteriaceae</taxon>
        <taxon>Psychroflexus</taxon>
    </lineage>
</organism>
<dbReference type="PROSITE" id="PS50059">
    <property type="entry name" value="FKBP_PPIASE"/>
    <property type="match status" value="1"/>
</dbReference>
<evidence type="ECO:0000256" key="1">
    <source>
        <dbReference type="ARBA" id="ARBA00000971"/>
    </source>
</evidence>
<evidence type="ECO:0000256" key="4">
    <source>
        <dbReference type="RuleBase" id="RU003915"/>
    </source>
</evidence>
<evidence type="ECO:0000256" key="2">
    <source>
        <dbReference type="ARBA" id="ARBA00023110"/>
    </source>
</evidence>
<gene>
    <name evidence="7" type="primary">gldI</name>
    <name evidence="7" type="ORF">G7034_07825</name>
</gene>
<dbReference type="EMBL" id="JAANAS010000052">
    <property type="protein sequence ID" value="NGZ90158.1"/>
    <property type="molecule type" value="Genomic_DNA"/>
</dbReference>
<dbReference type="NCBIfam" id="TIGR03516">
    <property type="entry name" value="ppisom_GldI"/>
    <property type="match status" value="1"/>
</dbReference>
<comment type="catalytic activity">
    <reaction evidence="1 3 4">
        <text>[protein]-peptidylproline (omega=180) = [protein]-peptidylproline (omega=0)</text>
        <dbReference type="Rhea" id="RHEA:16237"/>
        <dbReference type="Rhea" id="RHEA-COMP:10747"/>
        <dbReference type="Rhea" id="RHEA-COMP:10748"/>
        <dbReference type="ChEBI" id="CHEBI:83833"/>
        <dbReference type="ChEBI" id="CHEBI:83834"/>
        <dbReference type="EC" id="5.2.1.8"/>
    </reaction>
</comment>